<evidence type="ECO:0000313" key="1">
    <source>
        <dbReference type="EMBL" id="TPX43381.1"/>
    </source>
</evidence>
<reference evidence="1 2" key="1">
    <citation type="journal article" date="2019" name="Sci. Rep.">
        <title>Comparative genomics of chytrid fungi reveal insights into the obligate biotrophic and pathogenic lifestyle of Synchytrium endobioticum.</title>
        <authorList>
            <person name="van de Vossenberg B.T.L.H."/>
            <person name="Warris S."/>
            <person name="Nguyen H.D.T."/>
            <person name="van Gent-Pelzer M.P.E."/>
            <person name="Joly D.L."/>
            <person name="van de Geest H.C."/>
            <person name="Bonants P.J.M."/>
            <person name="Smith D.S."/>
            <person name="Levesque C.A."/>
            <person name="van der Lee T.A.J."/>
        </authorList>
    </citation>
    <scope>NUCLEOTIDE SEQUENCE [LARGE SCALE GENOMIC DNA]</scope>
    <source>
        <strain evidence="1 2">MB42</strain>
    </source>
</reference>
<comment type="caution">
    <text evidence="1">The sequence shown here is derived from an EMBL/GenBank/DDBJ whole genome shotgun (WGS) entry which is preliminary data.</text>
</comment>
<evidence type="ECO:0000313" key="2">
    <source>
        <dbReference type="Proteomes" id="UP000317494"/>
    </source>
</evidence>
<dbReference type="VEuPathDB" id="FungiDB:SeMB42_g04738"/>
<dbReference type="EMBL" id="QEAN01000201">
    <property type="protein sequence ID" value="TPX43381.1"/>
    <property type="molecule type" value="Genomic_DNA"/>
</dbReference>
<sequence length="67" mass="7490">NGYLAFTQVCLISTCGIQVRGPNDGLVNHRGYSHLLLQESGLSQYLTTIKEAPTSIDRTRRRVRLSN</sequence>
<dbReference type="Proteomes" id="UP000317494">
    <property type="component" value="Unassembled WGS sequence"/>
</dbReference>
<proteinExistence type="predicted"/>
<protein>
    <submittedName>
        <fullName evidence="1">Uncharacterized protein</fullName>
    </submittedName>
</protein>
<accession>A0A507CWF7</accession>
<gene>
    <name evidence="1" type="ORF">SeMB42_g04738</name>
</gene>
<name>A0A507CWF7_9FUNG</name>
<keyword evidence="2" id="KW-1185">Reference proteome</keyword>
<organism evidence="1 2">
    <name type="scientific">Synchytrium endobioticum</name>
    <dbReference type="NCBI Taxonomy" id="286115"/>
    <lineage>
        <taxon>Eukaryota</taxon>
        <taxon>Fungi</taxon>
        <taxon>Fungi incertae sedis</taxon>
        <taxon>Chytridiomycota</taxon>
        <taxon>Chytridiomycota incertae sedis</taxon>
        <taxon>Chytridiomycetes</taxon>
        <taxon>Synchytriales</taxon>
        <taxon>Synchytriaceae</taxon>
        <taxon>Synchytrium</taxon>
    </lineage>
</organism>
<feature type="non-terminal residue" evidence="1">
    <location>
        <position position="1"/>
    </location>
</feature>
<dbReference type="AlphaFoldDB" id="A0A507CWF7"/>